<feature type="region of interest" description="Disordered" evidence="1">
    <location>
        <begin position="1"/>
        <end position="24"/>
    </location>
</feature>
<feature type="compositionally biased region" description="Basic and acidic residues" evidence="1">
    <location>
        <begin position="699"/>
        <end position="708"/>
    </location>
</feature>
<dbReference type="RefSeq" id="XP_067492113.1">
    <property type="nucleotide sequence ID" value="XM_067634000.1"/>
</dbReference>
<proteinExistence type="predicted"/>
<name>A0A437A609_ARTFL</name>
<evidence type="ECO:0000256" key="1">
    <source>
        <dbReference type="SAM" id="MobiDB-lite"/>
    </source>
</evidence>
<evidence type="ECO:0000313" key="3">
    <source>
        <dbReference type="Proteomes" id="UP000283090"/>
    </source>
</evidence>
<reference evidence="2 3" key="1">
    <citation type="submission" date="2019-01" db="EMBL/GenBank/DDBJ databases">
        <title>Intercellular communication is required for trap formation in the nematode-trapping fungus Duddingtonia flagrans.</title>
        <authorList>
            <person name="Youssar L."/>
            <person name="Wernet V."/>
            <person name="Hensel N."/>
            <person name="Hildebrandt H.-G."/>
            <person name="Fischer R."/>
        </authorList>
    </citation>
    <scope>NUCLEOTIDE SEQUENCE [LARGE SCALE GENOMIC DNA]</scope>
    <source>
        <strain evidence="2 3">CBS H-5679</strain>
    </source>
</reference>
<accession>A0A437A609</accession>
<comment type="caution">
    <text evidence="2">The sequence shown here is derived from an EMBL/GenBank/DDBJ whole genome shotgun (WGS) entry which is preliminary data.</text>
</comment>
<dbReference type="VEuPathDB" id="FungiDB:DFL_004837"/>
<dbReference type="GeneID" id="93587148"/>
<gene>
    <name evidence="2" type="ORF">DFL_004837</name>
</gene>
<dbReference type="OrthoDB" id="5314679at2759"/>
<organism evidence="2 3">
    <name type="scientific">Arthrobotrys flagrans</name>
    <name type="common">Nematode-trapping fungus</name>
    <name type="synonym">Trichothecium flagrans</name>
    <dbReference type="NCBI Taxonomy" id="97331"/>
    <lineage>
        <taxon>Eukaryota</taxon>
        <taxon>Fungi</taxon>
        <taxon>Dikarya</taxon>
        <taxon>Ascomycota</taxon>
        <taxon>Pezizomycotina</taxon>
        <taxon>Orbiliomycetes</taxon>
        <taxon>Orbiliales</taxon>
        <taxon>Orbiliaceae</taxon>
        <taxon>Arthrobotrys</taxon>
    </lineage>
</organism>
<dbReference type="EMBL" id="SAEB01000006">
    <property type="protein sequence ID" value="RVD86569.1"/>
    <property type="molecule type" value="Genomic_DNA"/>
</dbReference>
<sequence length="736" mass="80642">MPPQPSSKRPLASDAATSCSSPQSLSDTITWAYSLRDFLPAFADRQTAILNSAGDVTFSTPHETAITTFTALFSIAAAARGRPGIPPEKYGKDGIGRRKGGLGEILREGEGESVTLTSGDDGGGEGGKKIVKCYDEGFTHVKRIYNHVVTKTGEQMDRLLDEVLKSGGEGYVAGCASADFRVELEAEEDVCDEGVVSVPVRAPKRESIVRKERRGKGVVKKEGKEVVADEATETPSRPEAPSSKASTSSLYAEIHLHRFIAVSSIPYYKYLDLTSSSRLRFSDTSSNSSTLPYPTVTFYALRVIQRWLYNPLRIGEVLEEFEPNAHLHLLSNCKRQDRNGYPPPLATAKGIIEVARAADYLGITELSEWSGKILRKMCHGLHRCSGASCRTMVPYILDEIYRSGGMGLDERLTADIKEVLAMNVESMWKRPVVMLHDGCLKELVEAFKGLHAGCGVPPNGGAINKVPKKKGNNSNGGEEDIITRPLHWWHLYLELNRVRVSVMMSASGNTNRWMEKLLGPTMEHCVHEIARGFDDPRLAADLASKMEDGSFQKDVVGEMLMMVSMSSIFGGNGTEVGIRFEKAPLNRRTVKAVFEGIVNLRKFTWEGRDHDEWGKAEKKVLEFLGREWMTIVVGGEGKDGKSGFAGWRPAMLTVLSRKLRVSVDDLLGKGARKGMTMQSAGRSRGRMVKDSFGNDVMVDSRELRRTEVEGGTGGPSSSSPSRALRPEAEAFVPTGG</sequence>
<feature type="region of interest" description="Disordered" evidence="1">
    <location>
        <begin position="220"/>
        <end position="245"/>
    </location>
</feature>
<protein>
    <submittedName>
        <fullName evidence="2">Uncharacterized protein</fullName>
    </submittedName>
</protein>
<dbReference type="AlphaFoldDB" id="A0A437A609"/>
<keyword evidence="3" id="KW-1185">Reference proteome</keyword>
<dbReference type="Proteomes" id="UP000283090">
    <property type="component" value="Unassembled WGS sequence"/>
</dbReference>
<feature type="region of interest" description="Disordered" evidence="1">
    <location>
        <begin position="699"/>
        <end position="736"/>
    </location>
</feature>
<feature type="compositionally biased region" description="Polar residues" evidence="1">
    <location>
        <begin position="15"/>
        <end position="24"/>
    </location>
</feature>
<evidence type="ECO:0000313" key="2">
    <source>
        <dbReference type="EMBL" id="RVD86569.1"/>
    </source>
</evidence>